<dbReference type="EMBL" id="MK967386">
    <property type="protein sequence ID" value="QDM56503.1"/>
    <property type="molecule type" value="Genomic_DNA"/>
</dbReference>
<keyword evidence="1" id="KW-0255">Endonuclease</keyword>
<protein>
    <submittedName>
        <fullName evidence="1">HNH endonuclease</fullName>
    </submittedName>
</protein>
<reference evidence="1 2" key="1">
    <citation type="submission" date="2019-05" db="EMBL/GenBank/DDBJ databases">
        <authorList>
            <person name="Anderson M.E."/>
            <person name="Brown K.M."/>
            <person name="Cummings J.R."/>
            <person name="Eaglin Z.M."/>
            <person name="Kempf S.R."/>
            <person name="Kluemper A.J."/>
            <person name="Pearce J.A."/>
            <person name="Poser W.S.A."/>
            <person name="Smith D.I."/>
            <person name="Thompson S.A."/>
            <person name="Stamm J."/>
            <person name="Powell E.A."/>
            <person name="McGriff A.K."/>
            <person name="Caruso S.M."/>
            <person name="Garlena R.A."/>
            <person name="Russell D.A."/>
            <person name="Pope W.H."/>
            <person name="Jacobs-Sera D."/>
            <person name="Hatfull G.F."/>
        </authorList>
    </citation>
    <scope>NUCLEOTIDE SEQUENCE [LARGE SCALE GENOMIC DNA]</scope>
</reference>
<evidence type="ECO:0000313" key="1">
    <source>
        <dbReference type="EMBL" id="QDM56503.1"/>
    </source>
</evidence>
<accession>A0A515MIK5</accession>
<gene>
    <name evidence="1" type="primary">2</name>
    <name evidence="1" type="ORF">SEA_ESKETIT_2</name>
</gene>
<evidence type="ECO:0000313" key="2">
    <source>
        <dbReference type="Proteomes" id="UP000319748"/>
    </source>
</evidence>
<name>A0A515MIK5_9CAUD</name>
<organism evidence="1 2">
    <name type="scientific">Streptomyces phage Esketit</name>
    <dbReference type="NCBI Taxonomy" id="2591133"/>
    <lineage>
        <taxon>Viruses</taxon>
        <taxon>Duplodnaviria</taxon>
        <taxon>Heunggongvirae</taxon>
        <taxon>Uroviricota</taxon>
        <taxon>Caudoviricetes</taxon>
        <taxon>Rimavirus</taxon>
        <taxon>Rimavirus rima</taxon>
    </lineage>
</organism>
<keyword evidence="1" id="KW-0378">Hydrolase</keyword>
<sequence>MNRSYRELRKLTTFTERFRYLALRGNVGQATFGFDRWVNQGFYTSREWRQARDRIIVRDEGCDLGIEGYEIHDRVYIHHINPITLYQLESGDPCLVDPDNLITVTHRTHNAIHYGDERLLPRPLVARQPGDTKLW</sequence>
<dbReference type="GO" id="GO:0004519">
    <property type="term" value="F:endonuclease activity"/>
    <property type="evidence" value="ECO:0007669"/>
    <property type="project" value="UniProtKB-KW"/>
</dbReference>
<proteinExistence type="predicted"/>
<keyword evidence="1" id="KW-0540">Nuclease</keyword>
<dbReference type="Proteomes" id="UP000319748">
    <property type="component" value="Segment"/>
</dbReference>